<reference evidence="3" key="2">
    <citation type="submission" date="2021-05" db="UniProtKB">
        <authorList>
            <consortium name="EnsemblPlants"/>
        </authorList>
    </citation>
    <scope>IDENTIFICATION</scope>
    <source>
        <strain evidence="3">subsp. malaccensis</strain>
    </source>
</reference>
<evidence type="ECO:0000313" key="4">
    <source>
        <dbReference type="Proteomes" id="UP000012960"/>
    </source>
</evidence>
<dbReference type="Proteomes" id="UP000012960">
    <property type="component" value="Unplaced"/>
</dbReference>
<name>A0A804JWD3_MUSAM</name>
<reference evidence="2" key="1">
    <citation type="submission" date="2021-03" db="EMBL/GenBank/DDBJ databases">
        <authorList>
            <consortium name="Genoscope - CEA"/>
            <person name="William W."/>
        </authorList>
    </citation>
    <scope>NUCLEOTIDE SEQUENCE</scope>
    <source>
        <strain evidence="2">Doubled-haploid Pahang</strain>
    </source>
</reference>
<dbReference type="InParanoid" id="A0A804JWD3"/>
<protein>
    <submittedName>
        <fullName evidence="2">(wild Malaysian banana) hypothetical protein</fullName>
    </submittedName>
</protein>
<keyword evidence="4" id="KW-1185">Reference proteome</keyword>
<feature type="region of interest" description="Disordered" evidence="1">
    <location>
        <begin position="24"/>
        <end position="43"/>
    </location>
</feature>
<evidence type="ECO:0000256" key="1">
    <source>
        <dbReference type="SAM" id="MobiDB-lite"/>
    </source>
</evidence>
<sequence length="43" mass="4487">MFILDGGMTAQLICHSAGNHRIGASDEQSHGSLDDLSAKGCNQ</sequence>
<proteinExistence type="predicted"/>
<evidence type="ECO:0000313" key="3">
    <source>
        <dbReference type="EnsemblPlants" id="Ma07_p16350.1"/>
    </source>
</evidence>
<dbReference type="EnsemblPlants" id="Ma07_t16350.1">
    <property type="protein sequence ID" value="Ma07_p16350.1"/>
    <property type="gene ID" value="Ma07_g16350"/>
</dbReference>
<organism evidence="3 4">
    <name type="scientific">Musa acuminata subsp. malaccensis</name>
    <name type="common">Wild banana</name>
    <name type="synonym">Musa malaccensis</name>
    <dbReference type="NCBI Taxonomy" id="214687"/>
    <lineage>
        <taxon>Eukaryota</taxon>
        <taxon>Viridiplantae</taxon>
        <taxon>Streptophyta</taxon>
        <taxon>Embryophyta</taxon>
        <taxon>Tracheophyta</taxon>
        <taxon>Spermatophyta</taxon>
        <taxon>Magnoliopsida</taxon>
        <taxon>Liliopsida</taxon>
        <taxon>Zingiberales</taxon>
        <taxon>Musaceae</taxon>
        <taxon>Musa</taxon>
    </lineage>
</organism>
<dbReference type="EMBL" id="HG996473">
    <property type="protein sequence ID" value="CAG1856773.1"/>
    <property type="molecule type" value="Genomic_DNA"/>
</dbReference>
<dbReference type="AlphaFoldDB" id="A0A804JWD3"/>
<accession>A0A804JWD3</accession>
<feature type="compositionally biased region" description="Basic and acidic residues" evidence="1">
    <location>
        <begin position="24"/>
        <end position="37"/>
    </location>
</feature>
<dbReference type="Gramene" id="Ma07_t16350.1">
    <property type="protein sequence ID" value="Ma07_p16350.1"/>
    <property type="gene ID" value="Ma07_g16350"/>
</dbReference>
<evidence type="ECO:0000313" key="2">
    <source>
        <dbReference type="EMBL" id="CAG1856773.1"/>
    </source>
</evidence>
<gene>
    <name evidence="2" type="ORF">GSMUA_38650.1</name>
</gene>